<evidence type="ECO:0000313" key="2">
    <source>
        <dbReference type="Proteomes" id="UP000623678"/>
    </source>
</evidence>
<keyword evidence="2" id="KW-1185">Reference proteome</keyword>
<dbReference type="Proteomes" id="UP000623678">
    <property type="component" value="Unassembled WGS sequence"/>
</dbReference>
<accession>A0A926IDS2</accession>
<name>A0A926IDS2_9FIRM</name>
<reference evidence="1" key="1">
    <citation type="submission" date="2020-08" db="EMBL/GenBank/DDBJ databases">
        <title>Genome public.</title>
        <authorList>
            <person name="Liu C."/>
            <person name="Sun Q."/>
        </authorList>
    </citation>
    <scope>NUCLEOTIDE SEQUENCE</scope>
    <source>
        <strain evidence="1">NSJ-64</strain>
    </source>
</reference>
<dbReference type="RefSeq" id="WP_262396310.1">
    <property type="nucleotide sequence ID" value="NZ_JACRTD010000023.1"/>
</dbReference>
<dbReference type="AlphaFoldDB" id="A0A926IDS2"/>
<comment type="caution">
    <text evidence="1">The sequence shown here is derived from an EMBL/GenBank/DDBJ whole genome shotgun (WGS) entry which is preliminary data.</text>
</comment>
<organism evidence="1 2">
    <name type="scientific">Youxingia wuxianensis</name>
    <dbReference type="NCBI Taxonomy" id="2763678"/>
    <lineage>
        <taxon>Bacteria</taxon>
        <taxon>Bacillati</taxon>
        <taxon>Bacillota</taxon>
        <taxon>Clostridia</taxon>
        <taxon>Eubacteriales</taxon>
        <taxon>Oscillospiraceae</taxon>
        <taxon>Youxingia</taxon>
    </lineage>
</organism>
<protein>
    <submittedName>
        <fullName evidence="1">Uncharacterized protein</fullName>
    </submittedName>
</protein>
<dbReference type="EMBL" id="JACRTD010000023">
    <property type="protein sequence ID" value="MBC8586602.1"/>
    <property type="molecule type" value="Genomic_DNA"/>
</dbReference>
<gene>
    <name evidence="1" type="ORF">H8705_13565</name>
</gene>
<evidence type="ECO:0000313" key="1">
    <source>
        <dbReference type="EMBL" id="MBC8586602.1"/>
    </source>
</evidence>
<proteinExistence type="predicted"/>
<sequence length="52" mass="6004">MKKKKNEGPQIVPIGEVDNIDDYPEDTIFVLDETAGMIRRPEVLQMEKENND</sequence>